<proteinExistence type="predicted"/>
<gene>
    <name evidence="2" type="ORF">J2S19_000338</name>
    <name evidence="3" type="ORF">J2S19_001441</name>
</gene>
<evidence type="ECO:0000313" key="2">
    <source>
        <dbReference type="EMBL" id="MDQ0229088.1"/>
    </source>
</evidence>
<feature type="region of interest" description="Disordered" evidence="1">
    <location>
        <begin position="1"/>
        <end position="28"/>
    </location>
</feature>
<protein>
    <submittedName>
        <fullName evidence="2">Uncharacterized protein</fullName>
    </submittedName>
</protein>
<evidence type="ECO:0000256" key="1">
    <source>
        <dbReference type="SAM" id="MobiDB-lite"/>
    </source>
</evidence>
<keyword evidence="4" id="KW-1185">Reference proteome</keyword>
<organism evidence="2 4">
    <name type="scientific">Metabacillus malikii</name>
    <dbReference type="NCBI Taxonomy" id="1504265"/>
    <lineage>
        <taxon>Bacteria</taxon>
        <taxon>Bacillati</taxon>
        <taxon>Bacillota</taxon>
        <taxon>Bacilli</taxon>
        <taxon>Bacillales</taxon>
        <taxon>Bacillaceae</taxon>
        <taxon>Metabacillus</taxon>
    </lineage>
</organism>
<reference evidence="2 4" key="1">
    <citation type="submission" date="2023-07" db="EMBL/GenBank/DDBJ databases">
        <title>Genomic Encyclopedia of Type Strains, Phase IV (KMG-IV): sequencing the most valuable type-strain genomes for metagenomic binning, comparative biology and taxonomic classification.</title>
        <authorList>
            <person name="Goeker M."/>
        </authorList>
    </citation>
    <scope>NUCLEOTIDE SEQUENCE [LARGE SCALE GENOMIC DNA]</scope>
    <source>
        <strain evidence="2 4">DSM 29005</strain>
    </source>
</reference>
<name>A0ABT9ZA13_9BACI</name>
<dbReference type="EMBL" id="JAUSUD010000001">
    <property type="protein sequence ID" value="MDQ0229088.1"/>
    <property type="molecule type" value="Genomic_DNA"/>
</dbReference>
<evidence type="ECO:0000313" key="4">
    <source>
        <dbReference type="Proteomes" id="UP001234495"/>
    </source>
</evidence>
<comment type="caution">
    <text evidence="2">The sequence shown here is derived from an EMBL/GenBank/DDBJ whole genome shotgun (WGS) entry which is preliminary data.</text>
</comment>
<evidence type="ECO:0000313" key="3">
    <source>
        <dbReference type="EMBL" id="MDQ0230189.1"/>
    </source>
</evidence>
<sequence length="43" mass="4879">MRGRGETPQALAPRRLTTHPAESEYCSGNQTERQPCMINTIYL</sequence>
<accession>A0ABT9ZA13</accession>
<dbReference type="EMBL" id="JAUSUD010000004">
    <property type="protein sequence ID" value="MDQ0230189.1"/>
    <property type="molecule type" value="Genomic_DNA"/>
</dbReference>
<dbReference type="Proteomes" id="UP001234495">
    <property type="component" value="Unassembled WGS sequence"/>
</dbReference>